<comment type="caution">
    <text evidence="1">The sequence shown here is derived from an EMBL/GenBank/DDBJ whole genome shotgun (WGS) entry which is preliminary data.</text>
</comment>
<evidence type="ECO:0000313" key="2">
    <source>
        <dbReference type="Proteomes" id="UP001596138"/>
    </source>
</evidence>
<organism evidence="1 2">
    <name type="scientific">Longivirga aurantiaca</name>
    <dbReference type="NCBI Taxonomy" id="1837743"/>
    <lineage>
        <taxon>Bacteria</taxon>
        <taxon>Bacillati</taxon>
        <taxon>Actinomycetota</taxon>
        <taxon>Actinomycetes</taxon>
        <taxon>Sporichthyales</taxon>
        <taxon>Sporichthyaceae</taxon>
        <taxon>Longivirga</taxon>
    </lineage>
</organism>
<accession>A0ABW1T022</accession>
<sequence length="313" mass="33779">MGLFSRTSKPSTRFVESPDLGIATVTEALAAGKAGEIAQFEGIAARAESLDDIHAALTRMNDAADLDRIQAWYDTKQDDPFASTVYAQALVQAGWAIRGHGMAETVGARKFEGFFGYLEAAERVLQPALTPWASAPLSWCTAVLLGRGLQYGPSEVRARFDRGVAAGGQSFLALHEQALQGICEKWSGSHEQMFAFAREHRDTSAPSPLNELIGIAHLEYWVSGKPPRGYISSAAVAQELADAAASSWLPGFPDDAAGVIARNTFAMTSYVSENKAEGAHQIDALGDRIQDWPWYYLRTAGKAIAELRTLAAE</sequence>
<name>A0ABW1T022_9ACTN</name>
<evidence type="ECO:0000313" key="1">
    <source>
        <dbReference type="EMBL" id="MFC6238061.1"/>
    </source>
</evidence>
<keyword evidence="2" id="KW-1185">Reference proteome</keyword>
<reference evidence="2" key="1">
    <citation type="journal article" date="2019" name="Int. J. Syst. Evol. Microbiol.">
        <title>The Global Catalogue of Microorganisms (GCM) 10K type strain sequencing project: providing services to taxonomists for standard genome sequencing and annotation.</title>
        <authorList>
            <consortium name="The Broad Institute Genomics Platform"/>
            <consortium name="The Broad Institute Genome Sequencing Center for Infectious Disease"/>
            <person name="Wu L."/>
            <person name="Ma J."/>
        </authorList>
    </citation>
    <scope>NUCLEOTIDE SEQUENCE [LARGE SCALE GENOMIC DNA]</scope>
    <source>
        <strain evidence="2">CGMCC 4.7317</strain>
    </source>
</reference>
<evidence type="ECO:0008006" key="3">
    <source>
        <dbReference type="Google" id="ProtNLM"/>
    </source>
</evidence>
<dbReference type="Proteomes" id="UP001596138">
    <property type="component" value="Unassembled WGS sequence"/>
</dbReference>
<proteinExistence type="predicted"/>
<protein>
    <recommendedName>
        <fullName evidence="3">DUF4034 domain-containing protein</fullName>
    </recommendedName>
</protein>
<dbReference type="EMBL" id="JBHSTI010000008">
    <property type="protein sequence ID" value="MFC6238061.1"/>
    <property type="molecule type" value="Genomic_DNA"/>
</dbReference>
<dbReference type="RefSeq" id="WP_386765931.1">
    <property type="nucleotide sequence ID" value="NZ_JBHSTI010000008.1"/>
</dbReference>
<gene>
    <name evidence="1" type="ORF">ACFQGU_09235</name>
</gene>